<evidence type="ECO:0000313" key="10">
    <source>
        <dbReference type="Proteomes" id="UP000460715"/>
    </source>
</evidence>
<evidence type="ECO:0000256" key="5">
    <source>
        <dbReference type="ARBA" id="ARBA00022801"/>
    </source>
</evidence>
<dbReference type="OrthoDB" id="9810867at2"/>
<dbReference type="InterPro" id="IPR020539">
    <property type="entry name" value="RNase_P_CS"/>
</dbReference>
<comment type="caution">
    <text evidence="9">The sequence shown here is derived from an EMBL/GenBank/DDBJ whole genome shotgun (WGS) entry which is preliminary data.</text>
</comment>
<evidence type="ECO:0000256" key="6">
    <source>
        <dbReference type="ARBA" id="ARBA00022884"/>
    </source>
</evidence>
<protein>
    <recommendedName>
        <fullName evidence="7 8">Ribonuclease P protein component</fullName>
        <shortName evidence="7">RNase P protein</shortName>
        <shortName evidence="7">RNaseP protein</shortName>
        <ecNumber evidence="7 8">3.1.26.5</ecNumber>
    </recommendedName>
    <alternativeName>
        <fullName evidence="7">Protein C5</fullName>
    </alternativeName>
</protein>
<dbReference type="Gene3D" id="3.30.230.10">
    <property type="match status" value="1"/>
</dbReference>
<proteinExistence type="inferred from homology"/>
<dbReference type="GO" id="GO:0042781">
    <property type="term" value="F:3'-tRNA processing endoribonuclease activity"/>
    <property type="evidence" value="ECO:0007669"/>
    <property type="project" value="TreeGrafter"/>
</dbReference>
<evidence type="ECO:0000313" key="9">
    <source>
        <dbReference type="EMBL" id="MXP63949.1"/>
    </source>
</evidence>
<keyword evidence="10" id="KW-1185">Reference proteome</keyword>
<dbReference type="GO" id="GO:0000049">
    <property type="term" value="F:tRNA binding"/>
    <property type="evidence" value="ECO:0007669"/>
    <property type="project" value="UniProtKB-UniRule"/>
</dbReference>
<comment type="similarity">
    <text evidence="7">Belongs to the RnpA family.</text>
</comment>
<name>A0A845BKL1_9PROT</name>
<dbReference type="EMBL" id="SNVJ01000008">
    <property type="protein sequence ID" value="MXP63949.1"/>
    <property type="molecule type" value="Genomic_DNA"/>
</dbReference>
<evidence type="ECO:0000256" key="4">
    <source>
        <dbReference type="ARBA" id="ARBA00022759"/>
    </source>
</evidence>
<dbReference type="EC" id="3.1.26.5" evidence="7 8"/>
<dbReference type="Proteomes" id="UP000460715">
    <property type="component" value="Unassembled WGS sequence"/>
</dbReference>
<dbReference type="InterPro" id="IPR000100">
    <property type="entry name" value="RNase_P"/>
</dbReference>
<keyword evidence="2 7" id="KW-0819">tRNA processing</keyword>
<dbReference type="GO" id="GO:0030677">
    <property type="term" value="C:ribonuclease P complex"/>
    <property type="evidence" value="ECO:0007669"/>
    <property type="project" value="TreeGrafter"/>
</dbReference>
<dbReference type="Pfam" id="PF00825">
    <property type="entry name" value="Ribonuclease_P"/>
    <property type="match status" value="1"/>
</dbReference>
<evidence type="ECO:0000256" key="8">
    <source>
        <dbReference type="NCBIfam" id="TIGR00188"/>
    </source>
</evidence>
<keyword evidence="6 7" id="KW-0694">RNA-binding</keyword>
<dbReference type="PANTHER" id="PTHR33992:SF1">
    <property type="entry name" value="RIBONUCLEASE P PROTEIN COMPONENT"/>
    <property type="match status" value="1"/>
</dbReference>
<reference evidence="9 10" key="1">
    <citation type="submission" date="2019-03" db="EMBL/GenBank/DDBJ databases">
        <title>Roseomonas sp. a novel Roseomonas species isolated from Sea whip Gorgonian.</title>
        <authorList>
            <person name="Li F."/>
            <person name="Pan X."/>
            <person name="Huang S."/>
            <person name="Li Z."/>
            <person name="Meng B."/>
        </authorList>
    </citation>
    <scope>NUCLEOTIDE SEQUENCE [LARGE SCALE GENOMIC DNA]</scope>
    <source>
        <strain evidence="9 10">M0104</strain>
    </source>
</reference>
<dbReference type="InterPro" id="IPR020568">
    <property type="entry name" value="Ribosomal_Su5_D2-typ_SF"/>
</dbReference>
<evidence type="ECO:0000256" key="7">
    <source>
        <dbReference type="HAMAP-Rule" id="MF_00227"/>
    </source>
</evidence>
<dbReference type="SUPFAM" id="SSF54211">
    <property type="entry name" value="Ribosomal protein S5 domain 2-like"/>
    <property type="match status" value="1"/>
</dbReference>
<dbReference type="NCBIfam" id="TIGR00188">
    <property type="entry name" value="rnpA"/>
    <property type="match status" value="1"/>
</dbReference>
<accession>A0A845BKL1</accession>
<dbReference type="PANTHER" id="PTHR33992">
    <property type="entry name" value="RIBONUCLEASE P PROTEIN COMPONENT"/>
    <property type="match status" value="1"/>
</dbReference>
<gene>
    <name evidence="7 9" type="primary">rnpA</name>
    <name evidence="9" type="ORF">E0493_11395</name>
</gene>
<dbReference type="GO" id="GO:0004526">
    <property type="term" value="F:ribonuclease P activity"/>
    <property type="evidence" value="ECO:0007669"/>
    <property type="project" value="UniProtKB-UniRule"/>
</dbReference>
<evidence type="ECO:0000256" key="1">
    <source>
        <dbReference type="ARBA" id="ARBA00002663"/>
    </source>
</evidence>
<sequence length="154" mass="16584">MVSAPAWRRWAAARCWPTAAPRAGRSFPPEPPRAASEKGIAVVSPPRLKRRREFLRAAGKGSRTARPSFVLQALPGTAGPLRVGFTATKKLGNAVVRNRAKRRLREAARLVLGDNGPEGWDLVLIGREGTGSRAFHLLLADLRGALRQAGVLAP</sequence>
<comment type="catalytic activity">
    <reaction evidence="7">
        <text>Endonucleolytic cleavage of RNA, removing 5'-extranucleotides from tRNA precursor.</text>
        <dbReference type="EC" id="3.1.26.5"/>
    </reaction>
</comment>
<organism evidence="9 10">
    <name type="scientific">Teichococcus coralli</name>
    <dbReference type="NCBI Taxonomy" id="2545983"/>
    <lineage>
        <taxon>Bacteria</taxon>
        <taxon>Pseudomonadati</taxon>
        <taxon>Pseudomonadota</taxon>
        <taxon>Alphaproteobacteria</taxon>
        <taxon>Acetobacterales</taxon>
        <taxon>Roseomonadaceae</taxon>
        <taxon>Roseomonas</taxon>
    </lineage>
</organism>
<evidence type="ECO:0000256" key="3">
    <source>
        <dbReference type="ARBA" id="ARBA00022722"/>
    </source>
</evidence>
<comment type="function">
    <text evidence="1 7">RNaseP catalyzes the removal of the 5'-leader sequence from pre-tRNA to produce the mature 5'-terminus. It can also cleave other RNA substrates such as 4.5S RNA. The protein component plays an auxiliary but essential role in vivo by binding to the 5'-leader sequence and broadening the substrate specificity of the ribozyme.</text>
</comment>
<keyword evidence="3 7" id="KW-0540">Nuclease</keyword>
<keyword evidence="5 7" id="KW-0378">Hydrolase</keyword>
<evidence type="ECO:0000256" key="2">
    <source>
        <dbReference type="ARBA" id="ARBA00022694"/>
    </source>
</evidence>
<dbReference type="AlphaFoldDB" id="A0A845BKL1"/>
<dbReference type="InterPro" id="IPR014721">
    <property type="entry name" value="Ribsml_uS5_D2-typ_fold_subgr"/>
</dbReference>
<dbReference type="PROSITE" id="PS00648">
    <property type="entry name" value="RIBONUCLEASE_P"/>
    <property type="match status" value="1"/>
</dbReference>
<comment type="subunit">
    <text evidence="7">Consists of a catalytic RNA component (M1 or rnpB) and a protein subunit.</text>
</comment>
<dbReference type="HAMAP" id="MF_00227">
    <property type="entry name" value="RNase_P"/>
    <property type="match status" value="1"/>
</dbReference>
<keyword evidence="4 7" id="KW-0255">Endonuclease</keyword>
<dbReference type="GO" id="GO:0001682">
    <property type="term" value="P:tRNA 5'-leader removal"/>
    <property type="evidence" value="ECO:0007669"/>
    <property type="project" value="UniProtKB-UniRule"/>
</dbReference>